<feature type="domain" description="HD" evidence="1">
    <location>
        <begin position="31"/>
        <end position="150"/>
    </location>
</feature>
<dbReference type="BioCyc" id="TSAC1094508:GLMA-2826-MONOMER"/>
<dbReference type="Gene3D" id="1.10.3210.10">
    <property type="entry name" value="Hypothetical protein af1432"/>
    <property type="match status" value="1"/>
</dbReference>
<feature type="domain" description="HD-GYP" evidence="2">
    <location>
        <begin position="9"/>
        <end position="194"/>
    </location>
</feature>
<geneLocation type="plasmid" evidence="3 4">
    <name>pMU3262</name>
</geneLocation>
<dbReference type="RefSeq" id="WP_014759598.1">
    <property type="nucleotide sequence ID" value="NC_017998.1"/>
</dbReference>
<dbReference type="EMBL" id="CP003185">
    <property type="protein sequence ID" value="AFK94327.1"/>
    <property type="molecule type" value="Genomic_DNA"/>
</dbReference>
<dbReference type="SUPFAM" id="SSF109604">
    <property type="entry name" value="HD-domain/PDEase-like"/>
    <property type="match status" value="1"/>
</dbReference>
<sequence>MIYIISQLFSHNIDDTTKYLINQIKEKDIVTVVHSLNVGYYMKEFCKTLGFDGKICYTIGLLHDVGKLYIDDDILKKKTQLTSHDFEKMKRHIQYSAEILREYGYNDDIINAVLYHHERWDGSGYLQGLKGDQIPTMSRILAIVDSFDALTSLRLYRNSVSHYEALKIIEKDINKYDENYFILFKDFIDDLYKD</sequence>
<dbReference type="InterPro" id="IPR037522">
    <property type="entry name" value="HD_GYP_dom"/>
</dbReference>
<dbReference type="KEGG" id="tsh:Tsac_2780"/>
<gene>
    <name evidence="3" type="ordered locus">Tsac_2780</name>
</gene>
<dbReference type="AlphaFoldDB" id="I3WBX6"/>
<dbReference type="InterPro" id="IPR006674">
    <property type="entry name" value="HD_domain"/>
</dbReference>
<protein>
    <submittedName>
        <fullName evidence="3">Metal dependent phosphohydrolase</fullName>
    </submittedName>
</protein>
<dbReference type="SMART" id="SM00471">
    <property type="entry name" value="HDc"/>
    <property type="match status" value="1"/>
</dbReference>
<dbReference type="PANTHER" id="PTHR43155">
    <property type="entry name" value="CYCLIC DI-GMP PHOSPHODIESTERASE PA4108-RELATED"/>
    <property type="match status" value="1"/>
</dbReference>
<dbReference type="PANTHER" id="PTHR43155:SF2">
    <property type="entry name" value="CYCLIC DI-GMP PHOSPHODIESTERASE PA4108"/>
    <property type="match status" value="1"/>
</dbReference>
<keyword evidence="4" id="KW-1185">Reference proteome</keyword>
<keyword evidence="3" id="KW-0614">Plasmid</keyword>
<dbReference type="InterPro" id="IPR006675">
    <property type="entry name" value="HDIG_dom"/>
</dbReference>
<reference evidence="3 4" key="1">
    <citation type="journal article" date="2014" name="Appl. Environ. Microbiol.">
        <title>Profile of Secreted Hydrolases, Associated Proteins, and SlpA in Thermoanaerobacterium saccharolyticum during the Degradation of Hemicellulose.</title>
        <authorList>
            <person name="Currie D.H."/>
            <person name="Guss A.M."/>
            <person name="Herring C.D."/>
            <person name="Giannone R.J."/>
            <person name="Johnson C.M."/>
            <person name="Lankford P.K."/>
            <person name="Brown S.D."/>
            <person name="Hettich R.L."/>
            <person name="Lynd L.R."/>
        </authorList>
    </citation>
    <scope>NUCLEOTIDE SEQUENCE [LARGE SCALE GENOMIC DNA]</scope>
    <source>
        <strain evidence="4">DSM 8691 / JW/SL-YS485</strain>
    </source>
</reference>
<proteinExistence type="predicted"/>
<evidence type="ECO:0000259" key="2">
    <source>
        <dbReference type="PROSITE" id="PS51832"/>
    </source>
</evidence>
<evidence type="ECO:0000313" key="3">
    <source>
        <dbReference type="EMBL" id="AFK94327.1"/>
    </source>
</evidence>
<dbReference type="PROSITE" id="PS51832">
    <property type="entry name" value="HD_GYP"/>
    <property type="match status" value="1"/>
</dbReference>
<dbReference type="InterPro" id="IPR003607">
    <property type="entry name" value="HD/PDEase_dom"/>
</dbReference>
<dbReference type="CDD" id="cd00077">
    <property type="entry name" value="HDc"/>
    <property type="match status" value="1"/>
</dbReference>
<name>I3WBX6_THESW</name>
<dbReference type="Proteomes" id="UP000006178">
    <property type="component" value="Plasmid pMU3262"/>
</dbReference>
<organism evidence="3 4">
    <name type="scientific">Thermoanaerobacterium saccharolyticum (strain DSM 8691 / JW/SL-YS485)</name>
    <dbReference type="NCBI Taxonomy" id="1094508"/>
    <lineage>
        <taxon>Bacteria</taxon>
        <taxon>Bacillati</taxon>
        <taxon>Bacillota</taxon>
        <taxon>Clostridia</taxon>
        <taxon>Thermoanaerobacterales</taxon>
        <taxon>Thermoanaerobacteraceae</taxon>
        <taxon>Thermoanaerobacterium</taxon>
    </lineage>
</organism>
<evidence type="ECO:0000313" key="4">
    <source>
        <dbReference type="Proteomes" id="UP000006178"/>
    </source>
</evidence>
<dbReference type="NCBIfam" id="TIGR00277">
    <property type="entry name" value="HDIG"/>
    <property type="match status" value="1"/>
</dbReference>
<dbReference type="PROSITE" id="PS51831">
    <property type="entry name" value="HD"/>
    <property type="match status" value="1"/>
</dbReference>
<evidence type="ECO:0000259" key="1">
    <source>
        <dbReference type="PROSITE" id="PS51831"/>
    </source>
</evidence>
<dbReference type="Pfam" id="PF13487">
    <property type="entry name" value="HD_5"/>
    <property type="match status" value="1"/>
</dbReference>
<dbReference type="GO" id="GO:0016787">
    <property type="term" value="F:hydrolase activity"/>
    <property type="evidence" value="ECO:0007669"/>
    <property type="project" value="UniProtKB-KW"/>
</dbReference>
<dbReference type="PATRIC" id="fig|1094508.3.peg.2809"/>
<accession>I3WBX6</accession>